<proteinExistence type="predicted"/>
<evidence type="ECO:0000313" key="2">
    <source>
        <dbReference type="Proteomes" id="UP001434883"/>
    </source>
</evidence>
<gene>
    <name evidence="1" type="ORF">XENOCAPTIV_029931</name>
</gene>
<dbReference type="EMBL" id="JAHRIN010009299">
    <property type="protein sequence ID" value="MEQ2194479.1"/>
    <property type="molecule type" value="Genomic_DNA"/>
</dbReference>
<sequence length="123" mass="14033">MLMWYSPVESLALPARDAHQGMSCFSQGFCCYPNRKAFSHLLCRCKPFNSCRLPHLTFEQVRRTAMCVSDVAAGGSNAPHHCMPTARKLQRRSYVGPSMWVAKLLAWELMLADSTMTWWCTEQ</sequence>
<accession>A0ABV0QF88</accession>
<dbReference type="Proteomes" id="UP001434883">
    <property type="component" value="Unassembled WGS sequence"/>
</dbReference>
<comment type="caution">
    <text evidence="1">The sequence shown here is derived from an EMBL/GenBank/DDBJ whole genome shotgun (WGS) entry which is preliminary data.</text>
</comment>
<name>A0ABV0QF88_9TELE</name>
<keyword evidence="2" id="KW-1185">Reference proteome</keyword>
<reference evidence="1 2" key="1">
    <citation type="submission" date="2021-06" db="EMBL/GenBank/DDBJ databases">
        <authorList>
            <person name="Palmer J.M."/>
        </authorList>
    </citation>
    <scope>NUCLEOTIDE SEQUENCE [LARGE SCALE GENOMIC DNA]</scope>
    <source>
        <strain evidence="1 2">XC_2019</strain>
        <tissue evidence="1">Muscle</tissue>
    </source>
</reference>
<evidence type="ECO:0000313" key="1">
    <source>
        <dbReference type="EMBL" id="MEQ2194479.1"/>
    </source>
</evidence>
<evidence type="ECO:0008006" key="3">
    <source>
        <dbReference type="Google" id="ProtNLM"/>
    </source>
</evidence>
<protein>
    <recommendedName>
        <fullName evidence="3">Secreted protein</fullName>
    </recommendedName>
</protein>
<organism evidence="1 2">
    <name type="scientific">Xenoophorus captivus</name>
    <dbReference type="NCBI Taxonomy" id="1517983"/>
    <lineage>
        <taxon>Eukaryota</taxon>
        <taxon>Metazoa</taxon>
        <taxon>Chordata</taxon>
        <taxon>Craniata</taxon>
        <taxon>Vertebrata</taxon>
        <taxon>Euteleostomi</taxon>
        <taxon>Actinopterygii</taxon>
        <taxon>Neopterygii</taxon>
        <taxon>Teleostei</taxon>
        <taxon>Neoteleostei</taxon>
        <taxon>Acanthomorphata</taxon>
        <taxon>Ovalentaria</taxon>
        <taxon>Atherinomorphae</taxon>
        <taxon>Cyprinodontiformes</taxon>
        <taxon>Goodeidae</taxon>
        <taxon>Xenoophorus</taxon>
    </lineage>
</organism>